<feature type="signal peptide" evidence="1">
    <location>
        <begin position="1"/>
        <end position="28"/>
    </location>
</feature>
<proteinExistence type="predicted"/>
<organism evidence="3 4">
    <name type="scientific">Teretinema zuelzerae</name>
    <dbReference type="NCBI Taxonomy" id="156"/>
    <lineage>
        <taxon>Bacteria</taxon>
        <taxon>Pseudomonadati</taxon>
        <taxon>Spirochaetota</taxon>
        <taxon>Spirochaetia</taxon>
        <taxon>Spirochaetales</taxon>
        <taxon>Treponemataceae</taxon>
        <taxon>Teretinema</taxon>
    </lineage>
</organism>
<evidence type="ECO:0000313" key="3">
    <source>
        <dbReference type="EMBL" id="MCD1655189.1"/>
    </source>
</evidence>
<dbReference type="InterPro" id="IPR018758">
    <property type="entry name" value="FtrD-like"/>
</dbReference>
<evidence type="ECO:0000256" key="1">
    <source>
        <dbReference type="SAM" id="SignalP"/>
    </source>
</evidence>
<comment type="caution">
    <text evidence="3">The sequence shown here is derived from an EMBL/GenBank/DDBJ whole genome shotgun (WGS) entry which is preliminary data.</text>
</comment>
<dbReference type="EMBL" id="JAINWA010000003">
    <property type="protein sequence ID" value="MCD1655189.1"/>
    <property type="molecule type" value="Genomic_DNA"/>
</dbReference>
<dbReference type="RefSeq" id="WP_230756058.1">
    <property type="nucleotide sequence ID" value="NZ_JAINWA010000003.1"/>
</dbReference>
<accession>A0AAE3EKJ9</accession>
<evidence type="ECO:0000313" key="4">
    <source>
        <dbReference type="Proteomes" id="UP001198163"/>
    </source>
</evidence>
<gene>
    <name evidence="3" type="ORF">K7J14_10810</name>
</gene>
<dbReference type="Proteomes" id="UP001198163">
    <property type="component" value="Unassembled WGS sequence"/>
</dbReference>
<sequence length="157" mass="17129">MSNKNNARCIGVLFSAFALAFSVQTAFAETSTKKAADWGVVIDKKKVTNVAAFIPYTANGTKMELIAIRASDGTIRTALNTCQVCYNSGRGFYKQEGDVFVCQNCGNRFKADQIEKIKGGCNPVPILSSDKTDLGDTIGISKSYLESVTPYFARWKK</sequence>
<keyword evidence="4" id="KW-1185">Reference proteome</keyword>
<feature type="chain" id="PRO_5042296040" evidence="1">
    <location>
        <begin position="29"/>
        <end position="157"/>
    </location>
</feature>
<feature type="domain" description="Membrane iron-sulfur containing protein FtrD-like" evidence="2">
    <location>
        <begin position="51"/>
        <end position="152"/>
    </location>
</feature>
<evidence type="ECO:0000259" key="2">
    <source>
        <dbReference type="Pfam" id="PF10080"/>
    </source>
</evidence>
<keyword evidence="1" id="KW-0732">Signal</keyword>
<reference evidence="3" key="1">
    <citation type="submission" date="2021-08" db="EMBL/GenBank/DDBJ databases">
        <title>Comparative analyses of Brucepasteria parasyntrophica and Teretinema zuelzerae.</title>
        <authorList>
            <person name="Song Y."/>
            <person name="Brune A."/>
        </authorList>
    </citation>
    <scope>NUCLEOTIDE SEQUENCE</scope>
    <source>
        <strain evidence="3">DSM 1903</strain>
    </source>
</reference>
<dbReference type="Pfam" id="PF10080">
    <property type="entry name" value="FtrD-like"/>
    <property type="match status" value="1"/>
</dbReference>
<protein>
    <submittedName>
        <fullName evidence="3">DUF2318 domain-containing protein</fullName>
    </submittedName>
</protein>
<dbReference type="AlphaFoldDB" id="A0AAE3EKJ9"/>
<name>A0AAE3EKJ9_9SPIR</name>